<dbReference type="EMBL" id="LSDA01000010">
    <property type="protein sequence ID" value="KXB60816.1"/>
    <property type="molecule type" value="Genomic_DNA"/>
</dbReference>
<proteinExistence type="predicted"/>
<evidence type="ECO:0008006" key="3">
    <source>
        <dbReference type="Google" id="ProtNLM"/>
    </source>
</evidence>
<dbReference type="Gene3D" id="3.40.50.300">
    <property type="entry name" value="P-loop containing nucleotide triphosphate hydrolases"/>
    <property type="match status" value="1"/>
</dbReference>
<gene>
    <name evidence="1" type="ORF">HMPREF1866_00266</name>
</gene>
<name>A0A133ZZE4_9FIRM</name>
<dbReference type="PATRIC" id="fig|467210.3.peg.262"/>
<dbReference type="InterPro" id="IPR027417">
    <property type="entry name" value="P-loop_NTPase"/>
</dbReference>
<protein>
    <recommendedName>
        <fullName evidence="3">Adenylylsulfate kinase</fullName>
    </recommendedName>
</protein>
<keyword evidence="2" id="KW-1185">Reference proteome</keyword>
<reference evidence="2" key="1">
    <citation type="submission" date="2016-01" db="EMBL/GenBank/DDBJ databases">
        <authorList>
            <person name="Mitreva M."/>
            <person name="Pepin K.H."/>
            <person name="Mihindukulasuriya K.A."/>
            <person name="Fulton R."/>
            <person name="Fronick C."/>
            <person name="O'Laughlin M."/>
            <person name="Miner T."/>
            <person name="Herter B."/>
            <person name="Rosa B.A."/>
            <person name="Cordes M."/>
            <person name="Tomlinson C."/>
            <person name="Wollam A."/>
            <person name="Palsikar V.B."/>
            <person name="Mardis E.R."/>
            <person name="Wilson R.K."/>
        </authorList>
    </citation>
    <scope>NUCLEOTIDE SEQUENCE [LARGE SCALE GENOMIC DNA]</scope>
    <source>
        <strain evidence="2">DNF00896</strain>
    </source>
</reference>
<dbReference type="STRING" id="467210.HMPREF1866_00266"/>
<sequence length="307" mass="34948">MQDLKNWKPPVLPEEIEQADVPGSKVVITEYHIDRAGRIFPYLLEEIEKVKSKNDNGKVVVSVSGCSGVGKSGISAVLSYYLNDIGIGSYILGGDNYPRRIPEYNDAERLHLFREGGLKGLVKDGEYTKERFDIVHKLQEDGNDADPENIKKYPWYESYINGGRNALKEYLGTANELAFKEVEDVVKQFKSGADKIWLKRMGRSNTQIWYDDVNFKDIGVLLIEWTHGNSDYFEGVDIPILLHSTPQETLKYRLLRNRDCGIDSPFTAMVLNIEQGTLVEQAHKAKIIILPNGDRLSYEEYCKYIGM</sequence>
<dbReference type="OrthoDB" id="1837979at2"/>
<evidence type="ECO:0000313" key="1">
    <source>
        <dbReference type="EMBL" id="KXB60816.1"/>
    </source>
</evidence>
<organism evidence="1 2">
    <name type="scientific">Lachnoanaerobaculum saburreum</name>
    <dbReference type="NCBI Taxonomy" id="467210"/>
    <lineage>
        <taxon>Bacteria</taxon>
        <taxon>Bacillati</taxon>
        <taxon>Bacillota</taxon>
        <taxon>Clostridia</taxon>
        <taxon>Lachnospirales</taxon>
        <taxon>Lachnospiraceae</taxon>
        <taxon>Lachnoanaerobaculum</taxon>
    </lineage>
</organism>
<dbReference type="AlphaFoldDB" id="A0A133ZZE4"/>
<comment type="caution">
    <text evidence="1">The sequence shown here is derived from an EMBL/GenBank/DDBJ whole genome shotgun (WGS) entry which is preliminary data.</text>
</comment>
<evidence type="ECO:0000313" key="2">
    <source>
        <dbReference type="Proteomes" id="UP000070394"/>
    </source>
</evidence>
<dbReference type="Proteomes" id="UP000070394">
    <property type="component" value="Unassembled WGS sequence"/>
</dbReference>
<dbReference type="RefSeq" id="WP_060930262.1">
    <property type="nucleotide sequence ID" value="NZ_KQ959775.1"/>
</dbReference>
<accession>A0A133ZZE4</accession>
<dbReference type="SUPFAM" id="SSF52540">
    <property type="entry name" value="P-loop containing nucleoside triphosphate hydrolases"/>
    <property type="match status" value="1"/>
</dbReference>